<dbReference type="GO" id="GO:0005886">
    <property type="term" value="C:plasma membrane"/>
    <property type="evidence" value="ECO:0007669"/>
    <property type="project" value="TreeGrafter"/>
</dbReference>
<keyword evidence="8" id="KW-0902">Two-component regulatory system</keyword>
<keyword evidence="17" id="KW-1185">Reference proteome</keyword>
<dbReference type="SMART" id="SM00091">
    <property type="entry name" value="PAS"/>
    <property type="match status" value="1"/>
</dbReference>
<evidence type="ECO:0000256" key="7">
    <source>
        <dbReference type="ARBA" id="ARBA00022840"/>
    </source>
</evidence>
<feature type="modified residue" description="4-aspartylphosphate" evidence="11">
    <location>
        <position position="474"/>
    </location>
</feature>
<dbReference type="SUPFAM" id="SSF47384">
    <property type="entry name" value="Homodimeric domain of signal transducing histidine kinase"/>
    <property type="match status" value="1"/>
</dbReference>
<dbReference type="GO" id="GO:0000155">
    <property type="term" value="F:phosphorelay sensor kinase activity"/>
    <property type="evidence" value="ECO:0007669"/>
    <property type="project" value="InterPro"/>
</dbReference>
<evidence type="ECO:0000259" key="12">
    <source>
        <dbReference type="PROSITE" id="PS50109"/>
    </source>
</evidence>
<dbReference type="FunFam" id="1.10.287.130:FF:000002">
    <property type="entry name" value="Two-component osmosensing histidine kinase"/>
    <property type="match status" value="1"/>
</dbReference>
<dbReference type="Pfam" id="PF02518">
    <property type="entry name" value="HATPase_c"/>
    <property type="match status" value="1"/>
</dbReference>
<dbReference type="Pfam" id="PF00512">
    <property type="entry name" value="HisKA"/>
    <property type="match status" value="1"/>
</dbReference>
<dbReference type="PANTHER" id="PTHR43047">
    <property type="entry name" value="TWO-COMPONENT HISTIDINE PROTEIN KINASE"/>
    <property type="match status" value="1"/>
</dbReference>
<dbReference type="SUPFAM" id="SSF55785">
    <property type="entry name" value="PYP-like sensor domain (PAS domain)"/>
    <property type="match status" value="1"/>
</dbReference>
<keyword evidence="3 11" id="KW-0597">Phosphoprotein</keyword>
<dbReference type="PROSITE" id="PS50110">
    <property type="entry name" value="RESPONSE_REGULATORY"/>
    <property type="match status" value="1"/>
</dbReference>
<dbReference type="AlphaFoldDB" id="A0A6N4Q7Q8"/>
<keyword evidence="7" id="KW-0067">ATP-binding</keyword>
<dbReference type="PANTHER" id="PTHR43047:SF72">
    <property type="entry name" value="OSMOSENSING HISTIDINE PROTEIN KINASE SLN1"/>
    <property type="match status" value="1"/>
</dbReference>
<dbReference type="FunFam" id="3.30.565.10:FF:000010">
    <property type="entry name" value="Sensor histidine kinase RcsC"/>
    <property type="match status" value="1"/>
</dbReference>
<dbReference type="SMART" id="SM00086">
    <property type="entry name" value="PAC"/>
    <property type="match status" value="1"/>
</dbReference>
<dbReference type="CDD" id="cd17546">
    <property type="entry name" value="REC_hyHK_CKI1_RcsC-like"/>
    <property type="match status" value="1"/>
</dbReference>
<evidence type="ECO:0000256" key="2">
    <source>
        <dbReference type="ARBA" id="ARBA00012438"/>
    </source>
</evidence>
<name>A0A6N4Q7Q8_9LEPT</name>
<dbReference type="Gene3D" id="3.30.565.10">
    <property type="entry name" value="Histidine kinase-like ATPase, C-terminal domain"/>
    <property type="match status" value="1"/>
</dbReference>
<organism evidence="16 17">
    <name type="scientific">Leptospira kanakyensis</name>
    <dbReference type="NCBI Taxonomy" id="2484968"/>
    <lineage>
        <taxon>Bacteria</taxon>
        <taxon>Pseudomonadati</taxon>
        <taxon>Spirochaetota</taxon>
        <taxon>Spirochaetia</taxon>
        <taxon>Leptospirales</taxon>
        <taxon>Leptospiraceae</taxon>
        <taxon>Leptospira</taxon>
    </lineage>
</organism>
<comment type="caution">
    <text evidence="16">The sequence shown here is derived from an EMBL/GenBank/DDBJ whole genome shotgun (WGS) entry which is preliminary data.</text>
</comment>
<reference evidence="16" key="1">
    <citation type="journal article" date="2019" name="PLoS Negl. Trop. Dis.">
        <title>Revisiting the worldwide diversity of Leptospira species in the environment.</title>
        <authorList>
            <person name="Vincent A.T."/>
            <person name="Schiettekatte O."/>
            <person name="Bourhy P."/>
            <person name="Veyrier F.J."/>
            <person name="Picardeau M."/>
        </authorList>
    </citation>
    <scope>NUCLEOTIDE SEQUENCE [LARGE SCALE GENOMIC DNA]</scope>
    <source>
        <strain evidence="16">201800293</strain>
    </source>
</reference>
<dbReference type="OrthoDB" id="6192248at2"/>
<dbReference type="InterPro" id="IPR000700">
    <property type="entry name" value="PAS-assoc_C"/>
</dbReference>
<dbReference type="InterPro" id="IPR036097">
    <property type="entry name" value="HisK_dim/P_sf"/>
</dbReference>
<dbReference type="CDD" id="cd16922">
    <property type="entry name" value="HATPase_EvgS-ArcB-TorS-like"/>
    <property type="match status" value="1"/>
</dbReference>
<dbReference type="Gene3D" id="1.10.287.130">
    <property type="match status" value="1"/>
</dbReference>
<dbReference type="SUPFAM" id="SSF52172">
    <property type="entry name" value="CheY-like"/>
    <property type="match status" value="1"/>
</dbReference>
<evidence type="ECO:0000256" key="10">
    <source>
        <dbReference type="ARBA" id="ARBA00068150"/>
    </source>
</evidence>
<dbReference type="GO" id="GO:0009927">
    <property type="term" value="F:histidine phosphotransfer kinase activity"/>
    <property type="evidence" value="ECO:0007669"/>
    <property type="project" value="TreeGrafter"/>
</dbReference>
<evidence type="ECO:0000256" key="8">
    <source>
        <dbReference type="ARBA" id="ARBA00023012"/>
    </source>
</evidence>
<comment type="catalytic activity">
    <reaction evidence="1">
        <text>ATP + protein L-histidine = ADP + protein N-phospho-L-histidine.</text>
        <dbReference type="EC" id="2.7.13.3"/>
    </reaction>
</comment>
<keyword evidence="5" id="KW-0547">Nucleotide-binding</keyword>
<evidence type="ECO:0000313" key="16">
    <source>
        <dbReference type="EMBL" id="TGK67968.1"/>
    </source>
</evidence>
<dbReference type="GO" id="GO:0005524">
    <property type="term" value="F:ATP binding"/>
    <property type="evidence" value="ECO:0007669"/>
    <property type="project" value="UniProtKB-KW"/>
</dbReference>
<dbReference type="InterPro" id="IPR003594">
    <property type="entry name" value="HATPase_dom"/>
</dbReference>
<dbReference type="Gene3D" id="3.30.450.20">
    <property type="entry name" value="PAS domain"/>
    <property type="match status" value="1"/>
</dbReference>
<sequence>MTQMNSNNKGEDNDDGQIIRHERHRFAELVRAMNAGTWETDLIGNTSIVNERYAEILGYTLEELGPVNYDVWTGLTHPDDMIRLNQVLEEHFAGKKPYYECEVRMKHKNGHWVWILDKGRVAEWTEDGKPAFMFGSHQDITSIKETEEELRIAKEEAIRATQSKSEFLANMSHEIRTPLNAVIGYLDLMLQGKEEVRKEYLEIAHTSALSLLDLINDILDFSKIEAGKLELHFEFFPIRTLVDQLRSILFYSFQKKDIEFKIQIDPQIPEFLKMDLIRLRQILINLIGNAVKFTEKGFVTFEIKVLKLNNDTEANLLFSVQDTGIGIEKESFDKIFEMFSQEDSSTTRKYGGTGLGLTITNHLLKQMNSKLQLESEFGTGSNFSFVLKMEFSNSIQEPVPKNSEESKHETIQSNHSLISIQPKILIVDDNEINLTLLKTMLQRIVPKALVLQAIDGEEAISIYQKETPDFIFMDIQMPKTNGFDATLKIREIQKSNPKNVIIVALTAGETTDEKEKSFQVGFDDFISKPVVSKTIANCLTKFFLR</sequence>
<dbReference type="SMART" id="SM00388">
    <property type="entry name" value="HisKA"/>
    <property type="match status" value="1"/>
</dbReference>
<feature type="domain" description="PAS" evidence="14">
    <location>
        <begin position="22"/>
        <end position="95"/>
    </location>
</feature>
<evidence type="ECO:0000259" key="15">
    <source>
        <dbReference type="PROSITE" id="PS50113"/>
    </source>
</evidence>
<dbReference type="CDD" id="cd00082">
    <property type="entry name" value="HisKA"/>
    <property type="match status" value="1"/>
</dbReference>
<dbReference type="Proteomes" id="UP000297239">
    <property type="component" value="Unassembled WGS sequence"/>
</dbReference>
<evidence type="ECO:0000256" key="1">
    <source>
        <dbReference type="ARBA" id="ARBA00000085"/>
    </source>
</evidence>
<dbReference type="Pfam" id="PF00072">
    <property type="entry name" value="Response_reg"/>
    <property type="match status" value="1"/>
</dbReference>
<keyword evidence="6 16" id="KW-0418">Kinase</keyword>
<evidence type="ECO:0000313" key="17">
    <source>
        <dbReference type="Proteomes" id="UP000297239"/>
    </source>
</evidence>
<dbReference type="InterPro" id="IPR004358">
    <property type="entry name" value="Sig_transdc_His_kin-like_C"/>
</dbReference>
<dbReference type="SMART" id="SM00448">
    <property type="entry name" value="REC"/>
    <property type="match status" value="1"/>
</dbReference>
<dbReference type="InterPro" id="IPR000014">
    <property type="entry name" value="PAS"/>
</dbReference>
<dbReference type="InterPro" id="IPR035965">
    <property type="entry name" value="PAS-like_dom_sf"/>
</dbReference>
<dbReference type="PROSITE" id="PS50109">
    <property type="entry name" value="HIS_KIN"/>
    <property type="match status" value="1"/>
</dbReference>
<evidence type="ECO:0000256" key="6">
    <source>
        <dbReference type="ARBA" id="ARBA00022777"/>
    </source>
</evidence>
<gene>
    <name evidence="16" type="ORF">EHQ18_15795</name>
</gene>
<dbReference type="Pfam" id="PF08447">
    <property type="entry name" value="PAS_3"/>
    <property type="match status" value="1"/>
</dbReference>
<dbReference type="SMART" id="SM00387">
    <property type="entry name" value="HATPase_c"/>
    <property type="match status" value="1"/>
</dbReference>
<feature type="domain" description="Response regulatory" evidence="13">
    <location>
        <begin position="423"/>
        <end position="543"/>
    </location>
</feature>
<dbReference type="PRINTS" id="PR00344">
    <property type="entry name" value="BCTRLSENSOR"/>
</dbReference>
<dbReference type="InterPro" id="IPR005467">
    <property type="entry name" value="His_kinase_dom"/>
</dbReference>
<proteinExistence type="predicted"/>
<evidence type="ECO:0000259" key="13">
    <source>
        <dbReference type="PROSITE" id="PS50110"/>
    </source>
</evidence>
<dbReference type="InterPro" id="IPR036890">
    <property type="entry name" value="HATPase_C_sf"/>
</dbReference>
<evidence type="ECO:0000256" key="3">
    <source>
        <dbReference type="ARBA" id="ARBA00022553"/>
    </source>
</evidence>
<dbReference type="InterPro" id="IPR001789">
    <property type="entry name" value="Sig_transdc_resp-reg_receiver"/>
</dbReference>
<dbReference type="RefSeq" id="WP_135635614.1">
    <property type="nucleotide sequence ID" value="NZ_RQFE01000026.1"/>
</dbReference>
<dbReference type="EMBL" id="RQFF01000032">
    <property type="protein sequence ID" value="TGK67968.1"/>
    <property type="molecule type" value="Genomic_DNA"/>
</dbReference>
<feature type="domain" description="PAC" evidence="15">
    <location>
        <begin position="99"/>
        <end position="152"/>
    </location>
</feature>
<evidence type="ECO:0000256" key="11">
    <source>
        <dbReference type="PROSITE-ProRule" id="PRU00169"/>
    </source>
</evidence>
<dbReference type="CDD" id="cd00130">
    <property type="entry name" value="PAS"/>
    <property type="match status" value="1"/>
</dbReference>
<feature type="domain" description="Histidine kinase" evidence="12">
    <location>
        <begin position="170"/>
        <end position="391"/>
    </location>
</feature>
<accession>A0A6N4Q7Q8</accession>
<dbReference type="InterPro" id="IPR003661">
    <property type="entry name" value="HisK_dim/P_dom"/>
</dbReference>
<dbReference type="InterPro" id="IPR011006">
    <property type="entry name" value="CheY-like_superfamily"/>
</dbReference>
<dbReference type="InterPro" id="IPR013655">
    <property type="entry name" value="PAS_fold_3"/>
</dbReference>
<evidence type="ECO:0000256" key="4">
    <source>
        <dbReference type="ARBA" id="ARBA00022679"/>
    </source>
</evidence>
<dbReference type="InterPro" id="IPR001610">
    <property type="entry name" value="PAC"/>
</dbReference>
<dbReference type="PROSITE" id="PS50113">
    <property type="entry name" value="PAC"/>
    <property type="match status" value="1"/>
</dbReference>
<comment type="subunit">
    <text evidence="9">At low DSF concentrations, interacts with RpfF.</text>
</comment>
<dbReference type="PROSITE" id="PS50112">
    <property type="entry name" value="PAS"/>
    <property type="match status" value="1"/>
</dbReference>
<evidence type="ECO:0000256" key="9">
    <source>
        <dbReference type="ARBA" id="ARBA00064003"/>
    </source>
</evidence>
<evidence type="ECO:0000259" key="14">
    <source>
        <dbReference type="PROSITE" id="PS50112"/>
    </source>
</evidence>
<dbReference type="SUPFAM" id="SSF55874">
    <property type="entry name" value="ATPase domain of HSP90 chaperone/DNA topoisomerase II/histidine kinase"/>
    <property type="match status" value="1"/>
</dbReference>
<keyword evidence="4" id="KW-0808">Transferase</keyword>
<dbReference type="NCBIfam" id="TIGR00229">
    <property type="entry name" value="sensory_box"/>
    <property type="match status" value="1"/>
</dbReference>
<dbReference type="Gene3D" id="3.40.50.2300">
    <property type="match status" value="1"/>
</dbReference>
<evidence type="ECO:0000256" key="5">
    <source>
        <dbReference type="ARBA" id="ARBA00022741"/>
    </source>
</evidence>
<dbReference type="EC" id="2.7.13.3" evidence="2"/>
<protein>
    <recommendedName>
        <fullName evidence="10">Sensory/regulatory protein RpfC</fullName>
        <ecNumber evidence="2">2.7.13.3</ecNumber>
    </recommendedName>
</protein>